<protein>
    <submittedName>
        <fullName evidence="1">Uncharacterized protein</fullName>
    </submittedName>
</protein>
<dbReference type="Proteomes" id="UP000195024">
    <property type="component" value="Unassembled WGS sequence"/>
</dbReference>
<evidence type="ECO:0000313" key="2">
    <source>
        <dbReference type="Proteomes" id="UP000195024"/>
    </source>
</evidence>
<dbReference type="EMBL" id="NGMS01000001">
    <property type="protein sequence ID" value="OTP26952.1"/>
    <property type="molecule type" value="Genomic_DNA"/>
</dbReference>
<accession>A0A242L013</accession>
<evidence type="ECO:0000313" key="1">
    <source>
        <dbReference type="EMBL" id="OTP26952.1"/>
    </source>
</evidence>
<proteinExistence type="predicted"/>
<reference evidence="1 2" key="1">
    <citation type="submission" date="2017-05" db="EMBL/GenBank/DDBJ databases">
        <title>The Genome Sequence of Enterococcus mundtii 6B1_DIV0119.</title>
        <authorList>
            <consortium name="The Broad Institute Genomics Platform"/>
            <consortium name="The Broad Institute Genomic Center for Infectious Diseases"/>
            <person name="Earl A."/>
            <person name="Manson A."/>
            <person name="Schwartman J."/>
            <person name="Gilmore M."/>
            <person name="Abouelleil A."/>
            <person name="Cao P."/>
            <person name="Chapman S."/>
            <person name="Cusick C."/>
            <person name="Shea T."/>
            <person name="Young S."/>
            <person name="Neafsey D."/>
            <person name="Nusbaum C."/>
            <person name="Birren B."/>
        </authorList>
    </citation>
    <scope>NUCLEOTIDE SEQUENCE [LARGE SCALE GENOMIC DNA]</scope>
    <source>
        <strain evidence="1 2">6B1_DIV0119</strain>
    </source>
</reference>
<sequence>MEVLIFVALIYIAMVLGIIGDEIRKVVRILEKIDRGY</sequence>
<name>A0A242L013_ENTMU</name>
<comment type="caution">
    <text evidence="1">The sequence shown here is derived from an EMBL/GenBank/DDBJ whole genome shotgun (WGS) entry which is preliminary data.</text>
</comment>
<organism evidence="1 2">
    <name type="scientific">Enterococcus mundtii</name>
    <dbReference type="NCBI Taxonomy" id="53346"/>
    <lineage>
        <taxon>Bacteria</taxon>
        <taxon>Bacillati</taxon>
        <taxon>Bacillota</taxon>
        <taxon>Bacilli</taxon>
        <taxon>Lactobacillales</taxon>
        <taxon>Enterococcaceae</taxon>
        <taxon>Enterococcus</taxon>
    </lineage>
</organism>
<dbReference type="AlphaFoldDB" id="A0A242L013"/>
<gene>
    <name evidence="1" type="ORF">A5802_000686</name>
</gene>